<sequence length="593" mass="67540">MTKSEKTSPLKSAYASANQSISIAEDLIQGTIDPNDIDEFEIPTITRSLQALRHKAMISDDVKRQKRCEILISELNFKGAKNQSRPSSSLSNRKKSRKSSSRQTPIKGDSLSNLSSLQVDDSSCLNVELSDEELEKINNIIDSLLEGCEIESIDPDAILQLKYGLKQRKKLYIDDGNYLLVRKIDDQLLNLTRINQDYENSATLHSSKNVQKNNNLIFEAQKKLKNTEDVIEKYKAELEEELNKIEESKEAAKTKIFKEIEDDAKLLEEEATEVDLGFNFRPSSDLLDMRSLERKYVINSRYEEAAELRKNADKVEAEERKAYDQSARAAIDKKEHKKRLIHEQKSKKCEDYYRNIKEKTIKKYNRLIEVSRREAEAVKERITKLQSSQTEEKPASSLNDNSDNNISINSNSNGNNFPNENIDGIEDNFSNENNDENNPQIPIIEEEDVDEIKRKEHLDNIYRPYNNASPVSPNSPMADPSDSNQTDSNSQGTPILSRKKIIKRGSSKQEKNNDNDTNINNNESYSDLKIDANNLVQNEDQEVDGEKSTNDSNSENNNNFSDANSNSQTKPQSKGKRTKKIVKKVKKVAKKSS</sequence>
<gene>
    <name evidence="3" type="ORF">M9Y10_037921</name>
</gene>
<feature type="region of interest" description="Disordered" evidence="2">
    <location>
        <begin position="381"/>
        <end position="449"/>
    </location>
</feature>
<keyword evidence="4" id="KW-1185">Reference proteome</keyword>
<dbReference type="Proteomes" id="UP001470230">
    <property type="component" value="Unassembled WGS sequence"/>
</dbReference>
<proteinExistence type="predicted"/>
<name>A0ABR2K7R8_9EUKA</name>
<feature type="compositionally biased region" description="Low complexity" evidence="2">
    <location>
        <begin position="396"/>
        <end position="443"/>
    </location>
</feature>
<evidence type="ECO:0000256" key="2">
    <source>
        <dbReference type="SAM" id="MobiDB-lite"/>
    </source>
</evidence>
<feature type="region of interest" description="Disordered" evidence="2">
    <location>
        <begin position="461"/>
        <end position="593"/>
    </location>
</feature>
<evidence type="ECO:0000256" key="1">
    <source>
        <dbReference type="SAM" id="Coils"/>
    </source>
</evidence>
<feature type="compositionally biased region" description="Low complexity" evidence="2">
    <location>
        <begin position="550"/>
        <end position="567"/>
    </location>
</feature>
<organism evidence="3 4">
    <name type="scientific">Tritrichomonas musculus</name>
    <dbReference type="NCBI Taxonomy" id="1915356"/>
    <lineage>
        <taxon>Eukaryota</taxon>
        <taxon>Metamonada</taxon>
        <taxon>Parabasalia</taxon>
        <taxon>Tritrichomonadida</taxon>
        <taxon>Tritrichomonadidae</taxon>
        <taxon>Tritrichomonas</taxon>
    </lineage>
</organism>
<protein>
    <submittedName>
        <fullName evidence="3">Uncharacterized protein</fullName>
    </submittedName>
</protein>
<feature type="compositionally biased region" description="Basic residues" evidence="2">
    <location>
        <begin position="497"/>
        <end position="506"/>
    </location>
</feature>
<feature type="compositionally biased region" description="Polar residues" evidence="2">
    <location>
        <begin position="466"/>
        <end position="494"/>
    </location>
</feature>
<feature type="region of interest" description="Disordered" evidence="2">
    <location>
        <begin position="80"/>
        <end position="114"/>
    </location>
</feature>
<feature type="compositionally biased region" description="Basic residues" evidence="2">
    <location>
        <begin position="573"/>
        <end position="593"/>
    </location>
</feature>
<feature type="coiled-coil region" evidence="1">
    <location>
        <begin position="217"/>
        <end position="255"/>
    </location>
</feature>
<evidence type="ECO:0000313" key="4">
    <source>
        <dbReference type="Proteomes" id="UP001470230"/>
    </source>
</evidence>
<accession>A0ABR2K7R8</accession>
<evidence type="ECO:0000313" key="3">
    <source>
        <dbReference type="EMBL" id="KAK8886888.1"/>
    </source>
</evidence>
<dbReference type="EMBL" id="JAPFFF010000006">
    <property type="protein sequence ID" value="KAK8886888.1"/>
    <property type="molecule type" value="Genomic_DNA"/>
</dbReference>
<comment type="caution">
    <text evidence="3">The sequence shown here is derived from an EMBL/GenBank/DDBJ whole genome shotgun (WGS) entry which is preliminary data.</text>
</comment>
<keyword evidence="1" id="KW-0175">Coiled coil</keyword>
<feature type="coiled-coil region" evidence="1">
    <location>
        <begin position="298"/>
        <end position="325"/>
    </location>
</feature>
<reference evidence="3 4" key="1">
    <citation type="submission" date="2024-04" db="EMBL/GenBank/DDBJ databases">
        <title>Tritrichomonas musculus Genome.</title>
        <authorList>
            <person name="Alves-Ferreira E."/>
            <person name="Grigg M."/>
            <person name="Lorenzi H."/>
            <person name="Galac M."/>
        </authorList>
    </citation>
    <scope>NUCLEOTIDE SEQUENCE [LARGE SCALE GENOMIC DNA]</scope>
    <source>
        <strain evidence="3 4">EAF2021</strain>
    </source>
</reference>
<feature type="compositionally biased region" description="Low complexity" evidence="2">
    <location>
        <begin position="81"/>
        <end position="91"/>
    </location>
</feature>